<dbReference type="InterPro" id="IPR050344">
    <property type="entry name" value="Peptidase_M1_aminopeptidases"/>
</dbReference>
<keyword evidence="4" id="KW-1185">Reference proteome</keyword>
<accession>A0A158NKU9</accession>
<dbReference type="EMBL" id="ADTU01018877">
    <property type="status" value="NOT_ANNOTATED_CDS"/>
    <property type="molecule type" value="Genomic_DNA"/>
</dbReference>
<dbReference type="Pfam" id="PF11838">
    <property type="entry name" value="ERAP1_C"/>
    <property type="match status" value="1"/>
</dbReference>
<reference evidence="3" key="2">
    <citation type="submission" date="2016-04" db="UniProtKB">
        <authorList>
            <consortium name="EnsemblMetazoa"/>
        </authorList>
    </citation>
    <scope>IDENTIFICATION</scope>
</reference>
<gene>
    <name evidence="3" type="primary">105621302</name>
</gene>
<reference evidence="4" key="1">
    <citation type="journal article" date="2011" name="PLoS Genet.">
        <title>The genome sequence of the leaf-cutter ant Atta cephalotes reveals insights into its obligate symbiotic lifestyle.</title>
        <authorList>
            <person name="Suen G."/>
            <person name="Teiling C."/>
            <person name="Li L."/>
            <person name="Holt C."/>
            <person name="Abouheif E."/>
            <person name="Bornberg-Bauer E."/>
            <person name="Bouffard P."/>
            <person name="Caldera E.J."/>
            <person name="Cash E."/>
            <person name="Cavanaugh A."/>
            <person name="Denas O."/>
            <person name="Elhaik E."/>
            <person name="Fave M.J."/>
            <person name="Gadau J."/>
            <person name="Gibson J.D."/>
            <person name="Graur D."/>
            <person name="Grubbs K.J."/>
            <person name="Hagen D.E."/>
            <person name="Harkins T.T."/>
            <person name="Helmkampf M."/>
            <person name="Hu H."/>
            <person name="Johnson B.R."/>
            <person name="Kim J."/>
            <person name="Marsh S.E."/>
            <person name="Moeller J.A."/>
            <person name="Munoz-Torres M.C."/>
            <person name="Murphy M.C."/>
            <person name="Naughton M.C."/>
            <person name="Nigam S."/>
            <person name="Overson R."/>
            <person name="Rajakumar R."/>
            <person name="Reese J.T."/>
            <person name="Scott J.J."/>
            <person name="Smith C.R."/>
            <person name="Tao S."/>
            <person name="Tsutsui N.D."/>
            <person name="Viljakainen L."/>
            <person name="Wissler L."/>
            <person name="Yandell M.D."/>
            <person name="Zimmer F."/>
            <person name="Taylor J."/>
            <person name="Slater S.C."/>
            <person name="Clifton S.W."/>
            <person name="Warren W.C."/>
            <person name="Elsik C.G."/>
            <person name="Smith C.D."/>
            <person name="Weinstock G.M."/>
            <person name="Gerardo N.M."/>
            <person name="Currie C.R."/>
        </authorList>
    </citation>
    <scope>NUCLEOTIDE SEQUENCE [LARGE SCALE GENOMIC DNA]</scope>
</reference>
<dbReference type="GO" id="GO:0006508">
    <property type="term" value="P:proteolysis"/>
    <property type="evidence" value="ECO:0007669"/>
    <property type="project" value="TreeGrafter"/>
</dbReference>
<evidence type="ECO:0000259" key="2">
    <source>
        <dbReference type="Pfam" id="PF11838"/>
    </source>
</evidence>
<dbReference type="GO" id="GO:0008270">
    <property type="term" value="F:zinc ion binding"/>
    <property type="evidence" value="ECO:0007669"/>
    <property type="project" value="TreeGrafter"/>
</dbReference>
<evidence type="ECO:0000313" key="3">
    <source>
        <dbReference type="EnsemblMetazoa" id="XP_012058157.1"/>
    </source>
</evidence>
<dbReference type="Proteomes" id="UP000005205">
    <property type="component" value="Unassembled WGS sequence"/>
</dbReference>
<dbReference type="GO" id="GO:0016020">
    <property type="term" value="C:membrane"/>
    <property type="evidence" value="ECO:0007669"/>
    <property type="project" value="TreeGrafter"/>
</dbReference>
<dbReference type="Gene3D" id="1.25.50.20">
    <property type="match status" value="1"/>
</dbReference>
<dbReference type="KEGG" id="acep:105621302"/>
<evidence type="ECO:0000313" key="4">
    <source>
        <dbReference type="Proteomes" id="UP000005205"/>
    </source>
</evidence>
<organism evidence="3 4">
    <name type="scientific">Atta cephalotes</name>
    <name type="common">Leafcutter ant</name>
    <dbReference type="NCBI Taxonomy" id="12957"/>
    <lineage>
        <taxon>Eukaryota</taxon>
        <taxon>Metazoa</taxon>
        <taxon>Ecdysozoa</taxon>
        <taxon>Arthropoda</taxon>
        <taxon>Hexapoda</taxon>
        <taxon>Insecta</taxon>
        <taxon>Pterygota</taxon>
        <taxon>Neoptera</taxon>
        <taxon>Endopterygota</taxon>
        <taxon>Hymenoptera</taxon>
        <taxon>Apocrita</taxon>
        <taxon>Aculeata</taxon>
        <taxon>Formicoidea</taxon>
        <taxon>Formicidae</taxon>
        <taxon>Myrmicinae</taxon>
        <taxon>Atta</taxon>
    </lineage>
</organism>
<comment type="similarity">
    <text evidence="1">Belongs to the peptidase M1 family.</text>
</comment>
<dbReference type="GO" id="GO:0005737">
    <property type="term" value="C:cytoplasm"/>
    <property type="evidence" value="ECO:0007669"/>
    <property type="project" value="TreeGrafter"/>
</dbReference>
<dbReference type="PANTHER" id="PTHR11533">
    <property type="entry name" value="PROTEASE M1 ZINC METALLOPROTEASE"/>
    <property type="match status" value="1"/>
</dbReference>
<proteinExistence type="inferred from homology"/>
<evidence type="ECO:0000256" key="1">
    <source>
        <dbReference type="ARBA" id="ARBA00010136"/>
    </source>
</evidence>
<dbReference type="GO" id="GO:0042277">
    <property type="term" value="F:peptide binding"/>
    <property type="evidence" value="ECO:0007669"/>
    <property type="project" value="TreeGrafter"/>
</dbReference>
<dbReference type="InParanoid" id="A0A158NKU9"/>
<dbReference type="GO" id="GO:0005615">
    <property type="term" value="C:extracellular space"/>
    <property type="evidence" value="ECO:0007669"/>
    <property type="project" value="TreeGrafter"/>
</dbReference>
<dbReference type="GO" id="GO:0043171">
    <property type="term" value="P:peptide catabolic process"/>
    <property type="evidence" value="ECO:0007669"/>
    <property type="project" value="TreeGrafter"/>
</dbReference>
<protein>
    <recommendedName>
        <fullName evidence="2">ERAP1-like C-terminal domain-containing protein</fullName>
    </recommendedName>
</protein>
<name>A0A158NKU9_ATTCE</name>
<dbReference type="Gene3D" id="2.60.40.1910">
    <property type="match status" value="1"/>
</dbReference>
<dbReference type="EMBL" id="ADTU01018876">
    <property type="status" value="NOT_ANNOTATED_CDS"/>
    <property type="molecule type" value="Genomic_DNA"/>
</dbReference>
<dbReference type="PANTHER" id="PTHR11533:SF301">
    <property type="entry name" value="AMINOPEPTIDASE"/>
    <property type="match status" value="1"/>
</dbReference>
<dbReference type="AlphaFoldDB" id="A0A158NKU9"/>
<dbReference type="EnsemblMetazoa" id="XM_012202767.1">
    <property type="protein sequence ID" value="XP_012058157.1"/>
    <property type="gene ID" value="LOC105621302"/>
</dbReference>
<sequence>FDWIIFNLQQTGYYRVNYDLTMWQRIAYYLNSGNYKNIHVLNRAQILDDAFYFAIEEKSINLSTFWNLSNYLSQEIDYIVWYPMIKAFEYLSIYIPFSEIGLEEKMRRILPTLFKKIGYQEISNEHDLTKCLRQEIAKWACVLGDSDCRNNAKSKLEWHFANPEKHKILPWWEDWTFCKGLIKANDSIWMKMLDIYKKKYNKKILEYLTCSENSNIIQIYLNKITDNILNKFVTYLKKELIISTIQVKLANRKKRLEKIQKIMSSDLKESVSNKEKLEISKNGILEIPIKENIKEEIYNISERLWTEWNSKLNLCMWPS</sequence>
<dbReference type="InterPro" id="IPR024571">
    <property type="entry name" value="ERAP1-like_C_dom"/>
</dbReference>
<feature type="domain" description="ERAP1-like C-terminal" evidence="2">
    <location>
        <begin position="3"/>
        <end position="235"/>
    </location>
</feature>
<dbReference type="OrthoDB" id="7535542at2759"/>
<dbReference type="GO" id="GO:0070006">
    <property type="term" value="F:metalloaminopeptidase activity"/>
    <property type="evidence" value="ECO:0007669"/>
    <property type="project" value="TreeGrafter"/>
</dbReference>